<dbReference type="Pfam" id="PF11249">
    <property type="entry name" value="DUF3047"/>
    <property type="match status" value="1"/>
</dbReference>
<evidence type="ECO:0000313" key="1">
    <source>
        <dbReference type="EMBL" id="MDT7044175.1"/>
    </source>
</evidence>
<dbReference type="Proteomes" id="UP001250932">
    <property type="component" value="Unassembled WGS sequence"/>
</dbReference>
<dbReference type="EMBL" id="JAQOUE010000002">
    <property type="protein sequence ID" value="MDT7044175.1"/>
    <property type="molecule type" value="Genomic_DNA"/>
</dbReference>
<gene>
    <name evidence="1" type="ORF">PPG34_17625</name>
</gene>
<protein>
    <submittedName>
        <fullName evidence="1">DUF3047 domain-containing protein</fullName>
    </submittedName>
</protein>
<comment type="caution">
    <text evidence="1">The sequence shown here is derived from an EMBL/GenBank/DDBJ whole genome shotgun (WGS) entry which is preliminary data.</text>
</comment>
<organism evidence="1 2">
    <name type="scientific">Candidatus Nitronereus thalassa</name>
    <dbReference type="NCBI Taxonomy" id="3020898"/>
    <lineage>
        <taxon>Bacteria</taxon>
        <taxon>Pseudomonadati</taxon>
        <taxon>Nitrospirota</taxon>
        <taxon>Nitrospiria</taxon>
        <taxon>Nitrospirales</taxon>
        <taxon>Nitrospiraceae</taxon>
        <taxon>Candidatus Nitronereus</taxon>
    </lineage>
</organism>
<keyword evidence="2" id="KW-1185">Reference proteome</keyword>
<sequence>MKCQRSMHIIEKLFGLMVIGFVVIGNPGGLLVQADEGRTSGMVLEDFQHPDVDGFPQGWEGSRSKVTAQEAYSIHKEGDAVFLKGKGANQRVYTKNIMWDPKTHPILRWRWRVISAPNDADYFAAVFANLDVDFMFIPVSTKYIWSGTRPKGDVKDGGMFGAAEVVVRSGNEQFGEWIEEEVNAYKDFIDIHKHEPAEKAWGISLQSGPGVEVDFGSIEISEK</sequence>
<dbReference type="RefSeq" id="WP_313834760.1">
    <property type="nucleotide sequence ID" value="NZ_JAQOUE010000002.1"/>
</dbReference>
<proteinExistence type="predicted"/>
<accession>A0ABU3KCN0</accession>
<name>A0ABU3KCN0_9BACT</name>
<evidence type="ECO:0000313" key="2">
    <source>
        <dbReference type="Proteomes" id="UP001250932"/>
    </source>
</evidence>
<dbReference type="InterPro" id="IPR021409">
    <property type="entry name" value="DUF3047"/>
</dbReference>
<reference evidence="1 2" key="1">
    <citation type="journal article" date="2023" name="ISME J.">
        <title>Cultivation and genomic characterization of novel and ubiquitous marine nitrite-oxidizing bacteria from the Nitrospirales.</title>
        <authorList>
            <person name="Mueller A.J."/>
            <person name="Daebeler A."/>
            <person name="Herbold C.W."/>
            <person name="Kirkegaard R.H."/>
            <person name="Daims H."/>
        </authorList>
    </citation>
    <scope>NUCLEOTIDE SEQUENCE [LARGE SCALE GENOMIC DNA]</scope>
    <source>
        <strain evidence="1 2">EB</strain>
    </source>
</reference>